<dbReference type="Proteomes" id="UP000824890">
    <property type="component" value="Unassembled WGS sequence"/>
</dbReference>
<proteinExistence type="predicted"/>
<gene>
    <name evidence="1" type="ORF">HID58_047332</name>
</gene>
<sequence length="135" mass="15596">DPNLNNTTNNFGDLPLPITNLVGKTYLFKVTIEKDNYLYKHHTYKVEKIMTNEEVISEFDPNYVSTDSLDNCFDPEHSIISDAPEGSPRRSFQSTESLDLTPLKRRGRLLIRTRLRLTRMTCSTRIKKEKVDESG</sequence>
<reference evidence="1 2" key="1">
    <citation type="submission" date="2021-05" db="EMBL/GenBank/DDBJ databases">
        <title>Genome Assembly of Synthetic Allotetraploid Brassica napus Reveals Homoeologous Exchanges between Subgenomes.</title>
        <authorList>
            <person name="Davis J.T."/>
        </authorList>
    </citation>
    <scope>NUCLEOTIDE SEQUENCE [LARGE SCALE GENOMIC DNA]</scope>
    <source>
        <strain evidence="2">cv. Da-Ae</strain>
        <tissue evidence="1">Seedling</tissue>
    </source>
</reference>
<evidence type="ECO:0000313" key="1">
    <source>
        <dbReference type="EMBL" id="KAH0897764.1"/>
    </source>
</evidence>
<accession>A0ABQ8AZ58</accession>
<keyword evidence="2" id="KW-1185">Reference proteome</keyword>
<evidence type="ECO:0000313" key="2">
    <source>
        <dbReference type="Proteomes" id="UP000824890"/>
    </source>
</evidence>
<dbReference type="EMBL" id="JAGKQM010000012">
    <property type="protein sequence ID" value="KAH0897764.1"/>
    <property type="molecule type" value="Genomic_DNA"/>
</dbReference>
<comment type="caution">
    <text evidence="1">The sequence shown here is derived from an EMBL/GenBank/DDBJ whole genome shotgun (WGS) entry which is preliminary data.</text>
</comment>
<feature type="non-terminal residue" evidence="1">
    <location>
        <position position="1"/>
    </location>
</feature>
<protein>
    <submittedName>
        <fullName evidence="1">Uncharacterized protein</fullName>
    </submittedName>
</protein>
<name>A0ABQ8AZ58_BRANA</name>
<organism evidence="1 2">
    <name type="scientific">Brassica napus</name>
    <name type="common">Rape</name>
    <dbReference type="NCBI Taxonomy" id="3708"/>
    <lineage>
        <taxon>Eukaryota</taxon>
        <taxon>Viridiplantae</taxon>
        <taxon>Streptophyta</taxon>
        <taxon>Embryophyta</taxon>
        <taxon>Tracheophyta</taxon>
        <taxon>Spermatophyta</taxon>
        <taxon>Magnoliopsida</taxon>
        <taxon>eudicotyledons</taxon>
        <taxon>Gunneridae</taxon>
        <taxon>Pentapetalae</taxon>
        <taxon>rosids</taxon>
        <taxon>malvids</taxon>
        <taxon>Brassicales</taxon>
        <taxon>Brassicaceae</taxon>
        <taxon>Brassiceae</taxon>
        <taxon>Brassica</taxon>
    </lineage>
</organism>